<evidence type="ECO:0000256" key="3">
    <source>
        <dbReference type="ARBA" id="ARBA00022574"/>
    </source>
</evidence>
<dbReference type="SMART" id="SM00320">
    <property type="entry name" value="WD40"/>
    <property type="match status" value="4"/>
</dbReference>
<gene>
    <name evidence="13" type="ORF">ANN_11970</name>
</gene>
<evidence type="ECO:0000256" key="2">
    <source>
        <dbReference type="ARBA" id="ARBA00022448"/>
    </source>
</evidence>
<keyword evidence="9" id="KW-1133">Transmembrane helix</keyword>
<dbReference type="PANTHER" id="PTHR23284:SF0">
    <property type="entry name" value="PROLACTIN REGULATORY ELEMENT-BINDING PROTEIN"/>
    <property type="match status" value="1"/>
</dbReference>
<reference evidence="13 14" key="1">
    <citation type="journal article" date="2022" name="Allergy">
        <title>Genome assembly and annotation of Periplaneta americana reveal a comprehensive cockroach allergen profile.</title>
        <authorList>
            <person name="Wang L."/>
            <person name="Xiong Q."/>
            <person name="Saelim N."/>
            <person name="Wang L."/>
            <person name="Nong W."/>
            <person name="Wan A.T."/>
            <person name="Shi M."/>
            <person name="Liu X."/>
            <person name="Cao Q."/>
            <person name="Hui J.H.L."/>
            <person name="Sookrung N."/>
            <person name="Leung T.F."/>
            <person name="Tungtrongchitr A."/>
            <person name="Tsui S.K.W."/>
        </authorList>
    </citation>
    <scope>NUCLEOTIDE SEQUENCE [LARGE SCALE GENOMIC DNA]</scope>
    <source>
        <strain evidence="13">PWHHKU_190912</strain>
    </source>
</reference>
<evidence type="ECO:0000256" key="12">
    <source>
        <dbReference type="SAM" id="MobiDB-lite"/>
    </source>
</evidence>
<keyword evidence="3 11" id="KW-0853">WD repeat</keyword>
<evidence type="ECO:0000313" key="14">
    <source>
        <dbReference type="Proteomes" id="UP001148838"/>
    </source>
</evidence>
<dbReference type="InterPro" id="IPR045260">
    <property type="entry name" value="Sec12-like"/>
</dbReference>
<dbReference type="Gene3D" id="2.130.10.10">
    <property type="entry name" value="YVTN repeat-like/Quinoprotein amine dehydrogenase"/>
    <property type="match status" value="1"/>
</dbReference>
<sequence>MAPTRRHQEGLLARVNFPLYTLQMLTSRHVLVGGGGGSSNTGVANGFEIFELSHDGERFVAEEVVRHETGPSVVMNCASHNNGRHTFLLAGQESHCQLYNVKMEILDPESGDNVIKSNDVGNDSGVRQRSKKSSVSDSEDTQEAKEKVDGNSNSYKRLKFLIKPSDSIQTDFSQEEPLQRVVRIGRSGKLMATGGTDGHVRLWQFPSLKKKIDIAAHSKEIDDLDISPNEKSVVSVAKDGMAVIWSTDSGKKVQELTWTVPEGSKYLYKRCRFGMVEGDVNKNRLFVLTNPVGRPGKLKAFLQLWLPEDGSLKKAVPCNESLSALAVSDDGRFVAVGTMFSGSVSVYIAFSLQRALHVQDAHSMFVTGLEFLPVASGGPPITSSAEAAVVSISVDNRVCVHSLAFRKFESWKVMPGRGRGVELYSQVPKANACIFNKSGLSTSEWVTCLKMNANLAAVRGVPGRSLDGSRCRHGCPETETLAHVQALNITESENILDKYGTVDTRKVRQVLREKAFENWSQKKHKGKGVLLYQQYTPANKWIRNHKGLSCSEWREAIKMNANVSAVHLAGLRAVTSVDVDGRLKPL</sequence>
<keyword evidence="5" id="KW-0677">Repeat</keyword>
<organism evidence="13 14">
    <name type="scientific">Periplaneta americana</name>
    <name type="common">American cockroach</name>
    <name type="synonym">Blatta americana</name>
    <dbReference type="NCBI Taxonomy" id="6978"/>
    <lineage>
        <taxon>Eukaryota</taxon>
        <taxon>Metazoa</taxon>
        <taxon>Ecdysozoa</taxon>
        <taxon>Arthropoda</taxon>
        <taxon>Hexapoda</taxon>
        <taxon>Insecta</taxon>
        <taxon>Pterygota</taxon>
        <taxon>Neoptera</taxon>
        <taxon>Polyneoptera</taxon>
        <taxon>Dictyoptera</taxon>
        <taxon>Blattodea</taxon>
        <taxon>Blattoidea</taxon>
        <taxon>Blattidae</taxon>
        <taxon>Blattinae</taxon>
        <taxon>Periplaneta</taxon>
    </lineage>
</organism>
<dbReference type="PROSITE" id="PS50082">
    <property type="entry name" value="WD_REPEATS_2"/>
    <property type="match status" value="1"/>
</dbReference>
<dbReference type="Pfam" id="PF00400">
    <property type="entry name" value="WD40"/>
    <property type="match status" value="2"/>
</dbReference>
<protein>
    <recommendedName>
        <fullName evidence="15">Prolactin regulatory element-binding protein</fullName>
    </recommendedName>
</protein>
<dbReference type="PROSITE" id="PS50294">
    <property type="entry name" value="WD_REPEATS_REGION"/>
    <property type="match status" value="1"/>
</dbReference>
<dbReference type="InterPro" id="IPR001680">
    <property type="entry name" value="WD40_rpt"/>
</dbReference>
<keyword evidence="2" id="KW-0813">Transport</keyword>
<evidence type="ECO:0000313" key="13">
    <source>
        <dbReference type="EMBL" id="KAJ4442104.1"/>
    </source>
</evidence>
<comment type="caution">
    <text evidence="13">The sequence shown here is derived from an EMBL/GenBank/DDBJ whole genome shotgun (WGS) entry which is preliminary data.</text>
</comment>
<dbReference type="InterPro" id="IPR015943">
    <property type="entry name" value="WD40/YVTN_repeat-like_dom_sf"/>
</dbReference>
<evidence type="ECO:0000256" key="8">
    <source>
        <dbReference type="ARBA" id="ARBA00022927"/>
    </source>
</evidence>
<keyword evidence="14" id="KW-1185">Reference proteome</keyword>
<name>A0ABQ8T6J5_PERAM</name>
<keyword evidence="4" id="KW-0812">Transmembrane</keyword>
<evidence type="ECO:0000256" key="9">
    <source>
        <dbReference type="ARBA" id="ARBA00022989"/>
    </source>
</evidence>
<accession>A0ABQ8T6J5</accession>
<dbReference type="EMBL" id="JAJSOF020000015">
    <property type="protein sequence ID" value="KAJ4442104.1"/>
    <property type="molecule type" value="Genomic_DNA"/>
</dbReference>
<evidence type="ECO:0000256" key="7">
    <source>
        <dbReference type="ARBA" id="ARBA00022892"/>
    </source>
</evidence>
<keyword evidence="10" id="KW-0472">Membrane</keyword>
<evidence type="ECO:0008006" key="15">
    <source>
        <dbReference type="Google" id="ProtNLM"/>
    </source>
</evidence>
<dbReference type="SUPFAM" id="SSF50978">
    <property type="entry name" value="WD40 repeat-like"/>
    <property type="match status" value="1"/>
</dbReference>
<keyword evidence="7" id="KW-0931">ER-Golgi transport</keyword>
<dbReference type="InterPro" id="IPR036322">
    <property type="entry name" value="WD40_repeat_dom_sf"/>
</dbReference>
<evidence type="ECO:0000256" key="10">
    <source>
        <dbReference type="ARBA" id="ARBA00023136"/>
    </source>
</evidence>
<feature type="repeat" description="WD" evidence="11">
    <location>
        <begin position="214"/>
        <end position="255"/>
    </location>
</feature>
<feature type="compositionally biased region" description="Polar residues" evidence="12">
    <location>
        <begin position="115"/>
        <end position="127"/>
    </location>
</feature>
<proteinExistence type="predicted"/>
<keyword evidence="8" id="KW-0653">Protein transport</keyword>
<evidence type="ECO:0000256" key="5">
    <source>
        <dbReference type="ARBA" id="ARBA00022737"/>
    </source>
</evidence>
<dbReference type="Proteomes" id="UP001148838">
    <property type="component" value="Unassembled WGS sequence"/>
</dbReference>
<keyword evidence="6" id="KW-0256">Endoplasmic reticulum</keyword>
<feature type="region of interest" description="Disordered" evidence="12">
    <location>
        <begin position="110"/>
        <end position="150"/>
    </location>
</feature>
<dbReference type="PANTHER" id="PTHR23284">
    <property type="entry name" value="PROLACTIN REGULATORY ELEMENT BINDING PROTEIN"/>
    <property type="match status" value="1"/>
</dbReference>
<evidence type="ECO:0000256" key="1">
    <source>
        <dbReference type="ARBA" id="ARBA00004389"/>
    </source>
</evidence>
<evidence type="ECO:0000256" key="6">
    <source>
        <dbReference type="ARBA" id="ARBA00022824"/>
    </source>
</evidence>
<evidence type="ECO:0000256" key="4">
    <source>
        <dbReference type="ARBA" id="ARBA00022692"/>
    </source>
</evidence>
<evidence type="ECO:0000256" key="11">
    <source>
        <dbReference type="PROSITE-ProRule" id="PRU00221"/>
    </source>
</evidence>
<comment type="subcellular location">
    <subcellularLocation>
        <location evidence="1">Endoplasmic reticulum membrane</location>
        <topology evidence="1">Single-pass membrane protein</topology>
    </subcellularLocation>
</comment>